<accession>A0ABY2KLF8</accession>
<evidence type="ECO:0000313" key="2">
    <source>
        <dbReference type="EMBL" id="TGD43341.1"/>
    </source>
</evidence>
<dbReference type="Pfam" id="PF08242">
    <property type="entry name" value="Methyltransf_12"/>
    <property type="match status" value="1"/>
</dbReference>
<comment type="caution">
    <text evidence="2">The sequence shown here is derived from an EMBL/GenBank/DDBJ whole genome shotgun (WGS) entry which is preliminary data.</text>
</comment>
<dbReference type="InterPro" id="IPR013217">
    <property type="entry name" value="Methyltransf_12"/>
</dbReference>
<dbReference type="SUPFAM" id="SSF53335">
    <property type="entry name" value="S-adenosyl-L-methionine-dependent methyltransferases"/>
    <property type="match status" value="1"/>
</dbReference>
<gene>
    <name evidence="2" type="ORF">EEB11_11105</name>
</gene>
<keyword evidence="2" id="KW-0808">Transferase</keyword>
<dbReference type="InterPro" id="IPR029063">
    <property type="entry name" value="SAM-dependent_MTases_sf"/>
</dbReference>
<feature type="domain" description="Methyltransferase type 12" evidence="1">
    <location>
        <begin position="68"/>
        <end position="160"/>
    </location>
</feature>
<dbReference type="PANTHER" id="PTHR43861:SF1">
    <property type="entry name" value="TRANS-ACONITATE 2-METHYLTRANSFERASE"/>
    <property type="match status" value="1"/>
</dbReference>
<dbReference type="EMBL" id="RPEM01000006">
    <property type="protein sequence ID" value="TGD43341.1"/>
    <property type="molecule type" value="Genomic_DNA"/>
</dbReference>
<dbReference type="PANTHER" id="PTHR43861">
    <property type="entry name" value="TRANS-ACONITATE 2-METHYLTRANSFERASE-RELATED"/>
    <property type="match status" value="1"/>
</dbReference>
<proteinExistence type="predicted"/>
<dbReference type="GO" id="GO:0008168">
    <property type="term" value="F:methyltransferase activity"/>
    <property type="evidence" value="ECO:0007669"/>
    <property type="project" value="UniProtKB-KW"/>
</dbReference>
<keyword evidence="3" id="KW-1185">Reference proteome</keyword>
<keyword evidence="2" id="KW-0489">Methyltransferase</keyword>
<evidence type="ECO:0000259" key="1">
    <source>
        <dbReference type="Pfam" id="PF08242"/>
    </source>
</evidence>
<reference evidence="2 3" key="1">
    <citation type="submission" date="2018-11" db="EMBL/GenBank/DDBJ databases">
        <title>Tabrizicola sp. isolated from sediment of alpine lake.</title>
        <authorList>
            <person name="Liu Z."/>
        </authorList>
    </citation>
    <scope>NUCLEOTIDE SEQUENCE [LARGE SCALE GENOMIC DNA]</scope>
    <source>
        <strain evidence="2 3">DRYC-M-16</strain>
    </source>
</reference>
<protein>
    <submittedName>
        <fullName evidence="2">Class I SAM-dependent methyltransferase</fullName>
    </submittedName>
</protein>
<dbReference type="GO" id="GO:0032259">
    <property type="term" value="P:methylation"/>
    <property type="evidence" value="ECO:0007669"/>
    <property type="project" value="UniProtKB-KW"/>
</dbReference>
<sequence length="256" mass="28735">MPSHTRVEGSDPVTLQKTETADRSVRVDWNSYASAYDLLSEHNPEYQALLHDFEAFLSTIEKPRLIYDIGGGTGNYTKIAARDCPGSEIRFMEPDTGMIGMAKSKLAAHGNIRFDTLALEDIVATGTADLVICVHALYTMPTPEERLFDLRRLLRPGGWLYLIDLGRHMDVADWRNYLFSSLRQQLGLAGALRIFWQGREIAKQNQNILEAQKTGDYWTHTEAEVATAATAAGFEIVRKQSVYRGYSDLLVCRAMA</sequence>
<dbReference type="Proteomes" id="UP000297741">
    <property type="component" value="Unassembled WGS sequence"/>
</dbReference>
<evidence type="ECO:0000313" key="3">
    <source>
        <dbReference type="Proteomes" id="UP000297741"/>
    </source>
</evidence>
<dbReference type="Gene3D" id="3.40.50.150">
    <property type="entry name" value="Vaccinia Virus protein VP39"/>
    <property type="match status" value="1"/>
</dbReference>
<name>A0ABY2KLF8_9RHOB</name>
<organism evidence="2 3">
    <name type="scientific">Pseudotabrizicola sediminis</name>
    <dbReference type="NCBI Taxonomy" id="2486418"/>
    <lineage>
        <taxon>Bacteria</taxon>
        <taxon>Pseudomonadati</taxon>
        <taxon>Pseudomonadota</taxon>
        <taxon>Alphaproteobacteria</taxon>
        <taxon>Rhodobacterales</taxon>
        <taxon>Paracoccaceae</taxon>
        <taxon>Pseudotabrizicola</taxon>
    </lineage>
</organism>
<dbReference type="CDD" id="cd02440">
    <property type="entry name" value="AdoMet_MTases"/>
    <property type="match status" value="1"/>
</dbReference>